<keyword evidence="4 11" id="KW-0347">Helicase</keyword>
<dbReference type="PANTHER" id="PTHR11070:SF2">
    <property type="entry name" value="ATP-DEPENDENT DNA HELICASE SRS2"/>
    <property type="match status" value="1"/>
</dbReference>
<dbReference type="GO" id="GO:0043138">
    <property type="term" value="F:3'-5' DNA helicase activity"/>
    <property type="evidence" value="ECO:0007669"/>
    <property type="project" value="UniProtKB-EC"/>
</dbReference>
<dbReference type="GO" id="GO:0003677">
    <property type="term" value="F:DNA binding"/>
    <property type="evidence" value="ECO:0007669"/>
    <property type="project" value="UniProtKB-KW"/>
</dbReference>
<evidence type="ECO:0000259" key="12">
    <source>
        <dbReference type="PROSITE" id="PS51198"/>
    </source>
</evidence>
<dbReference type="InterPro" id="IPR000212">
    <property type="entry name" value="DNA_helicase_UvrD/REP"/>
</dbReference>
<dbReference type="EMBL" id="NDYE01000012">
    <property type="protein sequence ID" value="OXZ32184.1"/>
    <property type="molecule type" value="Genomic_DNA"/>
</dbReference>
<gene>
    <name evidence="14" type="ORF">B9N55_05040</name>
    <name evidence="15" type="ORF">CJ208_00790</name>
</gene>
<dbReference type="InterPro" id="IPR014017">
    <property type="entry name" value="DNA_helicase_UvrD-like_C"/>
</dbReference>
<dbReference type="InterPro" id="IPR027417">
    <property type="entry name" value="P-loop_NTPase"/>
</dbReference>
<dbReference type="Pfam" id="PF13361">
    <property type="entry name" value="UvrD_C"/>
    <property type="match status" value="1"/>
</dbReference>
<organism evidence="15 17">
    <name type="scientific">Finegoldia magna</name>
    <name type="common">Peptostreptococcus magnus</name>
    <dbReference type="NCBI Taxonomy" id="1260"/>
    <lineage>
        <taxon>Bacteria</taxon>
        <taxon>Bacillati</taxon>
        <taxon>Bacillota</taxon>
        <taxon>Tissierellia</taxon>
        <taxon>Tissierellales</taxon>
        <taxon>Peptoniphilaceae</taxon>
        <taxon>Finegoldia</taxon>
    </lineage>
</organism>
<evidence type="ECO:0000256" key="3">
    <source>
        <dbReference type="ARBA" id="ARBA00022801"/>
    </source>
</evidence>
<dbReference type="GO" id="GO:0016787">
    <property type="term" value="F:hydrolase activity"/>
    <property type="evidence" value="ECO:0007669"/>
    <property type="project" value="UniProtKB-UniRule"/>
</dbReference>
<dbReference type="EMBL" id="PNHD01000001">
    <property type="protein sequence ID" value="PMC60954.1"/>
    <property type="molecule type" value="Genomic_DNA"/>
</dbReference>
<feature type="domain" description="UvrD-like helicase ATP-binding" evidence="12">
    <location>
        <begin position="1"/>
        <end position="276"/>
    </location>
</feature>
<evidence type="ECO:0000256" key="5">
    <source>
        <dbReference type="ARBA" id="ARBA00022840"/>
    </source>
</evidence>
<comment type="similarity">
    <text evidence="1">Belongs to the helicase family. UvrD subfamily.</text>
</comment>
<dbReference type="SUPFAM" id="SSF52540">
    <property type="entry name" value="P-loop containing nucleoside triphosphate hydrolases"/>
    <property type="match status" value="1"/>
</dbReference>
<evidence type="ECO:0000256" key="6">
    <source>
        <dbReference type="ARBA" id="ARBA00023125"/>
    </source>
</evidence>
<evidence type="ECO:0000313" key="17">
    <source>
        <dbReference type="Proteomes" id="UP000235723"/>
    </source>
</evidence>
<dbReference type="PROSITE" id="PS51217">
    <property type="entry name" value="UVRD_HELICASE_CTER"/>
    <property type="match status" value="1"/>
</dbReference>
<name>A0A233UZW6_FINMA</name>
<feature type="binding site" evidence="11">
    <location>
        <begin position="22"/>
        <end position="29"/>
    </location>
    <ligand>
        <name>ATP</name>
        <dbReference type="ChEBI" id="CHEBI:30616"/>
    </ligand>
</feature>
<reference evidence="14" key="1">
    <citation type="journal article" date="2017" name="J. Clin. Microbiol.">
        <title>Finegoldia magna Isolated from Orthopedic Joint Implant-Associated Infections.</title>
        <authorList>
            <person name="Soderquist B."/>
            <person name="Bjorklund S."/>
            <person name="Hellmark B."/>
            <person name="Jensen A."/>
            <person name="Bruggemann H."/>
        </authorList>
    </citation>
    <scope>NUCLEOTIDE SEQUENCE</scope>
    <source>
        <strain evidence="14">12T273</strain>
    </source>
</reference>
<dbReference type="Proteomes" id="UP000215546">
    <property type="component" value="Unassembled WGS sequence"/>
</dbReference>
<evidence type="ECO:0000259" key="13">
    <source>
        <dbReference type="PROSITE" id="PS51217"/>
    </source>
</evidence>
<dbReference type="Gene3D" id="1.10.486.10">
    <property type="entry name" value="PCRA, domain 4"/>
    <property type="match status" value="1"/>
</dbReference>
<dbReference type="InterPro" id="IPR013986">
    <property type="entry name" value="DExx_box_DNA_helicase_dom_sf"/>
</dbReference>
<feature type="domain" description="UvrD-like helicase C-terminal" evidence="13">
    <location>
        <begin position="277"/>
        <end position="533"/>
    </location>
</feature>
<dbReference type="InterPro" id="IPR014016">
    <property type="entry name" value="UvrD-like_ATP-bd"/>
</dbReference>
<comment type="catalytic activity">
    <reaction evidence="10">
        <text>ATP + H2O = ADP + phosphate + H(+)</text>
        <dbReference type="Rhea" id="RHEA:13065"/>
        <dbReference type="ChEBI" id="CHEBI:15377"/>
        <dbReference type="ChEBI" id="CHEBI:15378"/>
        <dbReference type="ChEBI" id="CHEBI:30616"/>
        <dbReference type="ChEBI" id="CHEBI:43474"/>
        <dbReference type="ChEBI" id="CHEBI:456216"/>
        <dbReference type="EC" id="5.6.2.4"/>
    </reaction>
</comment>
<evidence type="ECO:0000256" key="9">
    <source>
        <dbReference type="ARBA" id="ARBA00034808"/>
    </source>
</evidence>
<dbReference type="Gene3D" id="3.40.50.300">
    <property type="entry name" value="P-loop containing nucleotide triphosphate hydrolases"/>
    <property type="match status" value="2"/>
</dbReference>
<dbReference type="PROSITE" id="PS51198">
    <property type="entry name" value="UVRD_HELICASE_ATP_BIND"/>
    <property type="match status" value="1"/>
</dbReference>
<evidence type="ECO:0000313" key="15">
    <source>
        <dbReference type="EMBL" id="PMC60954.1"/>
    </source>
</evidence>
<evidence type="ECO:0000256" key="10">
    <source>
        <dbReference type="ARBA" id="ARBA00048988"/>
    </source>
</evidence>
<reference evidence="15 17" key="3">
    <citation type="submission" date="2017-09" db="EMBL/GenBank/DDBJ databases">
        <title>Bacterial strain isolated from the female urinary microbiota.</title>
        <authorList>
            <person name="Thomas-White K."/>
            <person name="Kumar N."/>
            <person name="Forster S."/>
            <person name="Putonti C."/>
            <person name="Lawley T."/>
            <person name="Wolfe A.J."/>
        </authorList>
    </citation>
    <scope>NUCLEOTIDE SEQUENCE [LARGE SCALE GENOMIC DNA]</scope>
    <source>
        <strain evidence="15 17">UMB0115</strain>
    </source>
</reference>
<evidence type="ECO:0000256" key="8">
    <source>
        <dbReference type="ARBA" id="ARBA00034617"/>
    </source>
</evidence>
<sequence>MKFTENQQKAISHFKSPALVLAVPGAGKTTVLLNRIKYLEQVHNIDPKSILSITFSKSQAVDMKERFSEKFPETDSAYFSTIHSFCYYIIKLHYKMNNRIFKILESNNDINKYLVIRNIIRKVNKTNSKDEDVEKFLQYYGYCKNMMIFKDFPKFDIQNFEQIYLEYENFKKKNFYIDFDDMLTKSFEILNEDDYILKRIKRKYKFFQVDEGQDTSKIQFELIKKIAYPENNLFIVADDDQSIYSFRGADPSYLLDFNKIFPDASIYYIDQNFRCSDKIVNASNLFIKQNKNRYNKDVTSTKSSDKKIIIKFTQNFLSMFSYLKNNINPEKKTAILYRKNISSIALSKYLHDQDIDFHSRYQKDDFYNHFVLNDILKMIAFSENKTSVGLFRDIYYKLNSYIKKTSINQLETYDESMPILDRLLDDSTLSRFYVDRFMDLKSFFSGIKRAKGSKKIDIIMNDIDYKTYIEDSVLLQNQKISLDLLIEIYKYLFKDCECYEDFINEIENLKTIQKDSIKHTSNLNLLTVHSAKGLEFDEVFIIDLIDGEFPTNIDSNNKNYENIFEEERRMFYVAMTRAKDKLTLLSPKTRNSVEVDSSQFLKDIIEIENNLKN</sequence>
<reference evidence="16" key="2">
    <citation type="submission" date="2017-04" db="EMBL/GenBank/DDBJ databases">
        <title>Finegoldia magna isolated from orthopedic joint implant-associated infections.</title>
        <authorList>
            <person name="Bjorklund S."/>
            <person name="Bruggemann H."/>
            <person name="Jensen A."/>
            <person name="Hellmark B."/>
            <person name="Soderquist B."/>
        </authorList>
    </citation>
    <scope>NUCLEOTIDE SEQUENCE [LARGE SCALE GENOMIC DNA]</scope>
    <source>
        <strain evidence="16">12T273</strain>
    </source>
</reference>
<dbReference type="PANTHER" id="PTHR11070">
    <property type="entry name" value="UVRD / RECB / PCRA DNA HELICASE FAMILY MEMBER"/>
    <property type="match status" value="1"/>
</dbReference>
<protein>
    <recommendedName>
        <fullName evidence="9">DNA 3'-5' helicase</fullName>
        <ecNumber evidence="9">5.6.2.4</ecNumber>
    </recommendedName>
</protein>
<keyword evidence="3 11" id="KW-0378">Hydrolase</keyword>
<evidence type="ECO:0000256" key="7">
    <source>
        <dbReference type="ARBA" id="ARBA00023235"/>
    </source>
</evidence>
<dbReference type="GO" id="GO:0005829">
    <property type="term" value="C:cytosol"/>
    <property type="evidence" value="ECO:0007669"/>
    <property type="project" value="TreeGrafter"/>
</dbReference>
<evidence type="ECO:0000313" key="14">
    <source>
        <dbReference type="EMBL" id="OXZ32184.1"/>
    </source>
</evidence>
<dbReference type="EC" id="5.6.2.4" evidence="9"/>
<dbReference type="Gene3D" id="1.10.10.160">
    <property type="match status" value="1"/>
</dbReference>
<evidence type="ECO:0000256" key="2">
    <source>
        <dbReference type="ARBA" id="ARBA00022741"/>
    </source>
</evidence>
<dbReference type="CDD" id="cd17932">
    <property type="entry name" value="DEXQc_UvrD"/>
    <property type="match status" value="1"/>
</dbReference>
<dbReference type="AlphaFoldDB" id="A0A233UZW6"/>
<keyword evidence="2 11" id="KW-0547">Nucleotide-binding</keyword>
<comment type="caution">
    <text evidence="15">The sequence shown here is derived from an EMBL/GenBank/DDBJ whole genome shotgun (WGS) entry which is preliminary data.</text>
</comment>
<keyword evidence="7" id="KW-0413">Isomerase</keyword>
<dbReference type="GO" id="GO:0005524">
    <property type="term" value="F:ATP binding"/>
    <property type="evidence" value="ECO:0007669"/>
    <property type="project" value="UniProtKB-UniRule"/>
</dbReference>
<evidence type="ECO:0000313" key="16">
    <source>
        <dbReference type="Proteomes" id="UP000215546"/>
    </source>
</evidence>
<proteinExistence type="inferred from homology"/>
<dbReference type="GO" id="GO:0033202">
    <property type="term" value="C:DNA helicase complex"/>
    <property type="evidence" value="ECO:0007669"/>
    <property type="project" value="TreeGrafter"/>
</dbReference>
<comment type="catalytic activity">
    <reaction evidence="8">
        <text>Couples ATP hydrolysis with the unwinding of duplex DNA by translocating in the 3'-5' direction.</text>
        <dbReference type="EC" id="5.6.2.4"/>
    </reaction>
</comment>
<evidence type="ECO:0000256" key="11">
    <source>
        <dbReference type="PROSITE-ProRule" id="PRU00560"/>
    </source>
</evidence>
<dbReference type="Proteomes" id="UP000235723">
    <property type="component" value="Unassembled WGS sequence"/>
</dbReference>
<keyword evidence="6" id="KW-0238">DNA-binding</keyword>
<dbReference type="RefSeq" id="WP_094208516.1">
    <property type="nucleotide sequence ID" value="NZ_NDYA01000012.1"/>
</dbReference>
<evidence type="ECO:0000256" key="4">
    <source>
        <dbReference type="ARBA" id="ARBA00022806"/>
    </source>
</evidence>
<dbReference type="GO" id="GO:0000725">
    <property type="term" value="P:recombinational repair"/>
    <property type="evidence" value="ECO:0007669"/>
    <property type="project" value="TreeGrafter"/>
</dbReference>
<dbReference type="Pfam" id="PF00580">
    <property type="entry name" value="UvrD-helicase"/>
    <property type="match status" value="1"/>
</dbReference>
<evidence type="ECO:0000256" key="1">
    <source>
        <dbReference type="ARBA" id="ARBA00009922"/>
    </source>
</evidence>
<accession>A0A233UZW6</accession>
<keyword evidence="5 11" id="KW-0067">ATP-binding</keyword>